<feature type="transmembrane region" description="Helical" evidence="1">
    <location>
        <begin position="44"/>
        <end position="65"/>
    </location>
</feature>
<keyword evidence="1" id="KW-0812">Transmembrane</keyword>
<evidence type="ECO:0008006" key="4">
    <source>
        <dbReference type="Google" id="ProtNLM"/>
    </source>
</evidence>
<comment type="caution">
    <text evidence="2">The sequence shown here is derived from an EMBL/GenBank/DDBJ whole genome shotgun (WGS) entry which is preliminary data.</text>
</comment>
<proteinExistence type="predicted"/>
<evidence type="ECO:0000256" key="1">
    <source>
        <dbReference type="SAM" id="Phobius"/>
    </source>
</evidence>
<dbReference type="Proteomes" id="UP000824782">
    <property type="component" value="Unassembled WGS sequence"/>
</dbReference>
<dbReference type="AlphaFoldDB" id="A0AAV6YME3"/>
<name>A0AAV6YME3_ENGPU</name>
<keyword evidence="1" id="KW-0472">Membrane</keyword>
<feature type="transmembrane region" description="Helical" evidence="1">
    <location>
        <begin position="12"/>
        <end position="32"/>
    </location>
</feature>
<gene>
    <name evidence="2" type="ORF">GDO81_029756</name>
</gene>
<accession>A0AAV6YME3</accession>
<evidence type="ECO:0000313" key="2">
    <source>
        <dbReference type="EMBL" id="KAG8534988.1"/>
    </source>
</evidence>
<keyword evidence="3" id="KW-1185">Reference proteome</keyword>
<keyword evidence="1" id="KW-1133">Transmembrane helix</keyword>
<reference evidence="2" key="1">
    <citation type="thesis" date="2020" institute="ProQuest LLC" country="789 East Eisenhower Parkway, Ann Arbor, MI, USA">
        <title>Comparative Genomics and Chromosome Evolution.</title>
        <authorList>
            <person name="Mudd A.B."/>
        </authorList>
    </citation>
    <scope>NUCLEOTIDE SEQUENCE</scope>
    <source>
        <strain evidence="2">237g6f4</strain>
        <tissue evidence="2">Blood</tissue>
    </source>
</reference>
<sequence>MALPCWAAIWKILLTVGLVLFYYSFSIGITFFNKWLLKKFHFPLFMTLVHLLMIFILSSLSRTLMTCVSGRARVILSWSDYLKKVAPTGTVTLLSPDCF</sequence>
<dbReference type="EMBL" id="WNYA01082726">
    <property type="protein sequence ID" value="KAG8534988.1"/>
    <property type="molecule type" value="Genomic_DNA"/>
</dbReference>
<evidence type="ECO:0000313" key="3">
    <source>
        <dbReference type="Proteomes" id="UP000824782"/>
    </source>
</evidence>
<protein>
    <recommendedName>
        <fullName evidence="4">SLC35C2</fullName>
    </recommendedName>
</protein>
<organism evidence="2 3">
    <name type="scientific">Engystomops pustulosus</name>
    <name type="common">Tungara frog</name>
    <name type="synonym">Physalaemus pustulosus</name>
    <dbReference type="NCBI Taxonomy" id="76066"/>
    <lineage>
        <taxon>Eukaryota</taxon>
        <taxon>Metazoa</taxon>
        <taxon>Chordata</taxon>
        <taxon>Craniata</taxon>
        <taxon>Vertebrata</taxon>
        <taxon>Euteleostomi</taxon>
        <taxon>Amphibia</taxon>
        <taxon>Batrachia</taxon>
        <taxon>Anura</taxon>
        <taxon>Neobatrachia</taxon>
        <taxon>Hyloidea</taxon>
        <taxon>Leptodactylidae</taxon>
        <taxon>Leiuperinae</taxon>
        <taxon>Engystomops</taxon>
    </lineage>
</organism>